<name>A0A0M3K2F1_ANISI</name>
<reference evidence="2" key="1">
    <citation type="submission" date="2017-02" db="UniProtKB">
        <authorList>
            <consortium name="WormBaseParasite"/>
        </authorList>
    </citation>
    <scope>IDENTIFICATION</scope>
</reference>
<feature type="compositionally biased region" description="Polar residues" evidence="1">
    <location>
        <begin position="21"/>
        <end position="37"/>
    </location>
</feature>
<organism evidence="2">
    <name type="scientific">Anisakis simplex</name>
    <name type="common">Herring worm</name>
    <dbReference type="NCBI Taxonomy" id="6269"/>
    <lineage>
        <taxon>Eukaryota</taxon>
        <taxon>Metazoa</taxon>
        <taxon>Ecdysozoa</taxon>
        <taxon>Nematoda</taxon>
        <taxon>Chromadorea</taxon>
        <taxon>Rhabditida</taxon>
        <taxon>Spirurina</taxon>
        <taxon>Ascaridomorpha</taxon>
        <taxon>Ascaridoidea</taxon>
        <taxon>Anisakidae</taxon>
        <taxon>Anisakis</taxon>
        <taxon>Anisakis simplex complex</taxon>
    </lineage>
</organism>
<evidence type="ECO:0000313" key="2">
    <source>
        <dbReference type="WBParaSite" id="ASIM_0001509101-mRNA-1"/>
    </source>
</evidence>
<dbReference type="WBParaSite" id="ASIM_0001509101-mRNA-1">
    <property type="protein sequence ID" value="ASIM_0001509101-mRNA-1"/>
    <property type="gene ID" value="ASIM_0001509101"/>
</dbReference>
<evidence type="ECO:0000256" key="1">
    <source>
        <dbReference type="SAM" id="MobiDB-lite"/>
    </source>
</evidence>
<protein>
    <submittedName>
        <fullName evidence="2">Secreted protein</fullName>
    </submittedName>
</protein>
<feature type="region of interest" description="Disordered" evidence="1">
    <location>
        <begin position="21"/>
        <end position="46"/>
    </location>
</feature>
<dbReference type="AlphaFoldDB" id="A0A0M3K2F1"/>
<accession>A0A0M3K2F1</accession>
<proteinExistence type="predicted"/>
<sequence length="66" mass="7082">LQSAPFCINILAYGQGCARRTASTATSKSDTESSSLATPPPSIDHLRIITEIDQSTQTSRSNSREL</sequence>